<dbReference type="InterPro" id="IPR008271">
    <property type="entry name" value="Ser/Thr_kinase_AS"/>
</dbReference>
<dbReference type="Gene3D" id="1.10.510.10">
    <property type="entry name" value="Transferase(Phosphotransferase) domain 1"/>
    <property type="match status" value="1"/>
</dbReference>
<organism evidence="4">
    <name type="scientific">Schistosoma haematobium</name>
    <name type="common">Blood fluke</name>
    <dbReference type="NCBI Taxonomy" id="6185"/>
    <lineage>
        <taxon>Eukaryota</taxon>
        <taxon>Metazoa</taxon>
        <taxon>Spiralia</taxon>
        <taxon>Lophotrochozoa</taxon>
        <taxon>Platyhelminthes</taxon>
        <taxon>Trematoda</taxon>
        <taxon>Digenea</taxon>
        <taxon>Strigeidida</taxon>
        <taxon>Schistosomatoidea</taxon>
        <taxon>Schistosomatidae</taxon>
        <taxon>Schistosoma</taxon>
    </lineage>
</organism>
<feature type="compositionally biased region" description="Acidic residues" evidence="2">
    <location>
        <begin position="236"/>
        <end position="245"/>
    </location>
</feature>
<dbReference type="PANTHER" id="PTHR46538:SF3">
    <property type="entry name" value="PROTEIN KINASE DOMAIN-CONTAINING PROTEIN"/>
    <property type="match status" value="1"/>
</dbReference>
<feature type="domain" description="Protein kinase" evidence="3">
    <location>
        <begin position="1"/>
        <end position="173"/>
    </location>
</feature>
<reference evidence="4" key="1">
    <citation type="journal article" date="2012" name="Nat. Genet.">
        <title>Whole-genome sequence of Schistosoma haematobium.</title>
        <authorList>
            <person name="Young N.D."/>
            <person name="Jex A.R."/>
            <person name="Li B."/>
            <person name="Liu S."/>
            <person name="Yang L."/>
            <person name="Xiong Z."/>
            <person name="Li Y."/>
            <person name="Cantacessi C."/>
            <person name="Hall R.S."/>
            <person name="Xu X."/>
            <person name="Chen F."/>
            <person name="Wu X."/>
            <person name="Zerlotini A."/>
            <person name="Oliveira G."/>
            <person name="Hofmann A."/>
            <person name="Zhang G."/>
            <person name="Fang X."/>
            <person name="Kang Y."/>
            <person name="Campbell B.E."/>
            <person name="Loukas A."/>
            <person name="Ranganathan S."/>
            <person name="Rollinson D."/>
            <person name="Rinaldi G."/>
            <person name="Brindley P.J."/>
            <person name="Yang H."/>
            <person name="Wang J."/>
            <person name="Wang J."/>
            <person name="Gasser R.B."/>
        </authorList>
    </citation>
    <scope>NUCLEOTIDE SEQUENCE [LARGE SCALE GENOMIC DNA]</scope>
</reference>
<proteinExistence type="predicted"/>
<sequence>METLEKPLTEPQIRFVSREVLQGLEFLHEKLIIHRDMKAGNILLTLNNEVKLADFGVSAKLTDEKQKRSTFIGTPYWMAPEVINCETFKDAPYNWKADIWSFGITLIELAQKRPPHNATNPTRVLLRILKSDPPTLSRPQLWSSKFKAFLERTLQKDPNQRPECRDLLLDPFVSDVTENDRKVIQILLCEVNADIIETVEDFDPNEPIDEIDDNDLNPLILSDSTKLSIPVEIVCDGDDDDDVDNDNNKNDPIDEEHDNTKNKHESNKNLKQINDNSGDSGVSLEQTTSDNHYELTKQSDSANSNVNNRIRETIVHPKKRLTPSETIEHKSLVVNDGLKDPLSSLPSTTDFHDNNKSKMTVSPLKRQNSAYRTRTRTRRFVIDGQTITTTSKRIVNTNLEDKRFCEDEQIKRKAALRAFRILAKQEAHQTRELNERAQQQIDILENKMNAEFSTLTKTYDHKMEIVIRNYKLQMERLDKEFEVEMKRIRSETILKKINGERNIVFYL</sequence>
<feature type="region of interest" description="Disordered" evidence="2">
    <location>
        <begin position="337"/>
        <end position="371"/>
    </location>
</feature>
<feature type="coiled-coil region" evidence="1">
    <location>
        <begin position="420"/>
        <end position="487"/>
    </location>
</feature>
<dbReference type="SMART" id="SM00220">
    <property type="entry name" value="S_TKc"/>
    <property type="match status" value="1"/>
</dbReference>
<dbReference type="PROSITE" id="PS00108">
    <property type="entry name" value="PROTEIN_KINASE_ST"/>
    <property type="match status" value="1"/>
</dbReference>
<protein>
    <submittedName>
        <fullName evidence="4">Serine/threonine-protein kinase 10</fullName>
    </submittedName>
</protein>
<feature type="compositionally biased region" description="Polar residues" evidence="2">
    <location>
        <begin position="269"/>
        <end position="285"/>
    </location>
</feature>
<dbReference type="FunFam" id="1.10.510.10:FF:000421">
    <property type="entry name" value="Serine/threonine-protein kinase PAK 6"/>
    <property type="match status" value="1"/>
</dbReference>
<name>A0A094ZIF0_SCHHA</name>
<dbReference type="InterPro" id="IPR051585">
    <property type="entry name" value="STE20_Ser/Thr_Kinases"/>
</dbReference>
<dbReference type="GO" id="GO:0005524">
    <property type="term" value="F:ATP binding"/>
    <property type="evidence" value="ECO:0007669"/>
    <property type="project" value="InterPro"/>
</dbReference>
<evidence type="ECO:0000259" key="3">
    <source>
        <dbReference type="PROSITE" id="PS50011"/>
    </source>
</evidence>
<dbReference type="AlphaFoldDB" id="A0A094ZIF0"/>
<feature type="compositionally biased region" description="Polar residues" evidence="2">
    <location>
        <begin position="357"/>
        <end position="371"/>
    </location>
</feature>
<dbReference type="EMBL" id="KL250600">
    <property type="protein sequence ID" value="KGB34300.1"/>
    <property type="molecule type" value="Genomic_DNA"/>
</dbReference>
<keyword evidence="4" id="KW-0418">Kinase</keyword>
<dbReference type="Pfam" id="PF00069">
    <property type="entry name" value="Pkinase"/>
    <property type="match status" value="1"/>
</dbReference>
<dbReference type="InterPro" id="IPR011009">
    <property type="entry name" value="Kinase-like_dom_sf"/>
</dbReference>
<dbReference type="PANTHER" id="PTHR46538">
    <property type="entry name" value="PROTEIN KINASE DOMAIN-CONTAINING PROTEIN"/>
    <property type="match status" value="1"/>
</dbReference>
<keyword evidence="4" id="KW-0808">Transferase</keyword>
<feature type="region of interest" description="Disordered" evidence="2">
    <location>
        <begin position="236"/>
        <end position="285"/>
    </location>
</feature>
<dbReference type="GO" id="GO:0004672">
    <property type="term" value="F:protein kinase activity"/>
    <property type="evidence" value="ECO:0007669"/>
    <property type="project" value="InterPro"/>
</dbReference>
<feature type="compositionally biased region" description="Basic and acidic residues" evidence="2">
    <location>
        <begin position="246"/>
        <end position="268"/>
    </location>
</feature>
<accession>A0A094ZIF0</accession>
<evidence type="ECO:0000256" key="1">
    <source>
        <dbReference type="SAM" id="Coils"/>
    </source>
</evidence>
<dbReference type="SUPFAM" id="SSF56112">
    <property type="entry name" value="Protein kinase-like (PK-like)"/>
    <property type="match status" value="1"/>
</dbReference>
<evidence type="ECO:0000256" key="2">
    <source>
        <dbReference type="SAM" id="MobiDB-lite"/>
    </source>
</evidence>
<dbReference type="PROSITE" id="PS50011">
    <property type="entry name" value="PROTEIN_KINASE_DOM"/>
    <property type="match status" value="1"/>
</dbReference>
<gene>
    <name evidence="4" type="ORF">MS3_02497</name>
</gene>
<dbReference type="InterPro" id="IPR000719">
    <property type="entry name" value="Prot_kinase_dom"/>
</dbReference>
<dbReference type="STRING" id="6185.A0A094ZIF0"/>
<evidence type="ECO:0000313" key="4">
    <source>
        <dbReference type="EMBL" id="KGB34300.1"/>
    </source>
</evidence>
<keyword evidence="1" id="KW-0175">Coiled coil</keyword>